<evidence type="ECO:0000256" key="1">
    <source>
        <dbReference type="SAM" id="MobiDB-lite"/>
    </source>
</evidence>
<feature type="compositionally biased region" description="Basic and acidic residues" evidence="1">
    <location>
        <begin position="398"/>
        <end position="408"/>
    </location>
</feature>
<organism evidence="3 4">
    <name type="scientific">Luteococcus peritonei</name>
    <dbReference type="NCBI Taxonomy" id="88874"/>
    <lineage>
        <taxon>Bacteria</taxon>
        <taxon>Bacillati</taxon>
        <taxon>Actinomycetota</taxon>
        <taxon>Actinomycetes</taxon>
        <taxon>Propionibacteriales</taxon>
        <taxon>Propionibacteriaceae</taxon>
        <taxon>Luteococcus</taxon>
    </lineage>
</organism>
<dbReference type="Proteomes" id="UP001597326">
    <property type="component" value="Unassembled WGS sequence"/>
</dbReference>
<accession>A0ABW4RYU5</accession>
<evidence type="ECO:0000313" key="3">
    <source>
        <dbReference type="EMBL" id="MFD1891457.1"/>
    </source>
</evidence>
<keyword evidence="4" id="KW-1185">Reference proteome</keyword>
<feature type="domain" description="DUF222" evidence="2">
    <location>
        <begin position="70"/>
        <end position="230"/>
    </location>
</feature>
<gene>
    <name evidence="3" type="ORF">ACFSCS_14885</name>
</gene>
<dbReference type="Pfam" id="PF02720">
    <property type="entry name" value="DUF222"/>
    <property type="match status" value="1"/>
</dbReference>
<proteinExistence type="predicted"/>
<name>A0ABW4RYU5_9ACTN</name>
<evidence type="ECO:0000313" key="4">
    <source>
        <dbReference type="Proteomes" id="UP001597326"/>
    </source>
</evidence>
<protein>
    <submittedName>
        <fullName evidence="3">DUF222 domain-containing protein</fullName>
    </submittedName>
</protein>
<dbReference type="InterPro" id="IPR003870">
    <property type="entry name" value="DUF222"/>
</dbReference>
<feature type="region of interest" description="Disordered" evidence="1">
    <location>
        <begin position="398"/>
        <end position="424"/>
    </location>
</feature>
<evidence type="ECO:0000259" key="2">
    <source>
        <dbReference type="Pfam" id="PF02720"/>
    </source>
</evidence>
<dbReference type="EMBL" id="JBHUFZ010000033">
    <property type="protein sequence ID" value="MFD1891457.1"/>
    <property type="molecule type" value="Genomic_DNA"/>
</dbReference>
<comment type="caution">
    <text evidence="3">The sequence shown here is derived from an EMBL/GenBank/DDBJ whole genome shotgun (WGS) entry which is preliminary data.</text>
</comment>
<reference evidence="4" key="1">
    <citation type="journal article" date="2019" name="Int. J. Syst. Evol. Microbiol.">
        <title>The Global Catalogue of Microorganisms (GCM) 10K type strain sequencing project: providing services to taxonomists for standard genome sequencing and annotation.</title>
        <authorList>
            <consortium name="The Broad Institute Genomics Platform"/>
            <consortium name="The Broad Institute Genome Sequencing Center for Infectious Disease"/>
            <person name="Wu L."/>
            <person name="Ma J."/>
        </authorList>
    </citation>
    <scope>NUCLEOTIDE SEQUENCE [LARGE SCALE GENOMIC DNA]</scope>
    <source>
        <strain evidence="4">CAIM 431</strain>
    </source>
</reference>
<dbReference type="RefSeq" id="WP_343875864.1">
    <property type="nucleotide sequence ID" value="NZ_BAAAIX010000034.1"/>
</dbReference>
<sequence length="483" mass="52176">MNSNPSTPMVGPSGLGSHGLPAGAVETIEALRAVRRERRLAEAKEFELAAHFADLAAELPASVVPGCERLRQLGSDGTPLVAEFCSLELAAALGMRDVEAAALVASALDVRHRLPWVWARTVSGELPVWQARRLASLVRELDLDGARLLDRDLSRSLPGMAWSRVERMVEGLVLAHLAPERAEQRRQEAMDSRGVWIAQEDDGVAGVQARIDAPQAAHLEQSVDWLARILAEGGCTGGADALRARALGVLASPARALQLMQASLLDQLPEEPEALSQFCAHEGEPGHLCGTVTVDPELLQPRAQLVVHLTDECLAGGTGPARAVLGSSPATRIRPLLTEWLSDLLADARVLVRPVLDPDGQVPSDSYECPRTMREALEIRNPYEVFPFSTRRSAGLDLDHTQPWRDDGPPGQTRPDNLGPLGRGVHRAKTHGGWQLTQPMPGIFLWRSPLGYLYLVTPSRTIELGRPGRACPTTTHPPPVLAA</sequence>